<evidence type="ECO:0000313" key="8">
    <source>
        <dbReference type="Proteomes" id="UP000691718"/>
    </source>
</evidence>
<name>A0A8S3W0P9_PARAO</name>
<evidence type="ECO:0000313" key="7">
    <source>
        <dbReference type="EMBL" id="CAG4933813.1"/>
    </source>
</evidence>
<comment type="subcellular location">
    <subcellularLocation>
        <location evidence="1">Nucleus</location>
    </subcellularLocation>
</comment>
<evidence type="ECO:0000256" key="4">
    <source>
        <dbReference type="ARBA" id="ARBA00022833"/>
    </source>
</evidence>
<keyword evidence="2" id="KW-0479">Metal-binding</keyword>
<proteinExistence type="predicted"/>
<reference evidence="7" key="1">
    <citation type="submission" date="2021-04" db="EMBL/GenBank/DDBJ databases">
        <authorList>
            <person name="Tunstrom K."/>
        </authorList>
    </citation>
    <scope>NUCLEOTIDE SEQUENCE</scope>
</reference>
<feature type="region of interest" description="Disordered" evidence="6">
    <location>
        <begin position="197"/>
        <end position="216"/>
    </location>
</feature>
<protein>
    <submittedName>
        <fullName evidence="7">(apollo) hypothetical protein</fullName>
    </submittedName>
</protein>
<dbReference type="GO" id="GO:0008270">
    <property type="term" value="F:zinc ion binding"/>
    <property type="evidence" value="ECO:0007669"/>
    <property type="project" value="UniProtKB-KW"/>
</dbReference>
<evidence type="ECO:0000256" key="3">
    <source>
        <dbReference type="ARBA" id="ARBA00022771"/>
    </source>
</evidence>
<dbReference type="PANTHER" id="PTHR46481">
    <property type="entry name" value="ZINC FINGER BED DOMAIN-CONTAINING PROTEIN 4"/>
    <property type="match status" value="1"/>
</dbReference>
<dbReference type="GO" id="GO:0005634">
    <property type="term" value="C:nucleus"/>
    <property type="evidence" value="ECO:0007669"/>
    <property type="project" value="UniProtKB-SubCell"/>
</dbReference>
<keyword evidence="3" id="KW-0863">Zinc-finger</keyword>
<sequence>MIVQEATEKSVPLKSVMERVKLIVTYFKRSTKATQKLDEFQKQNGATQPKRLLQEVLTRWNSKFSMLEGIVEIQDAVKSSIAILGVLSLPNLMPEDWLLCNETCKVLKCFEEASNYVSGEKYLTASQLLIIIKGTKKVLSDILSSDSSGYHYLPINDFVRALLDITHSRFENIENSNTIRVATFLDPRFKLQTFTSQSKQLEGEHDKLRNRSRRTM</sequence>
<dbReference type="InterPro" id="IPR052035">
    <property type="entry name" value="ZnF_BED_domain_contain"/>
</dbReference>
<evidence type="ECO:0000256" key="2">
    <source>
        <dbReference type="ARBA" id="ARBA00022723"/>
    </source>
</evidence>
<evidence type="ECO:0000256" key="1">
    <source>
        <dbReference type="ARBA" id="ARBA00004123"/>
    </source>
</evidence>
<dbReference type="OrthoDB" id="1607513at2759"/>
<keyword evidence="4" id="KW-0862">Zinc</keyword>
<keyword evidence="5" id="KW-0539">Nucleus</keyword>
<organism evidence="7 8">
    <name type="scientific">Parnassius apollo</name>
    <name type="common">Apollo butterfly</name>
    <name type="synonym">Papilio apollo</name>
    <dbReference type="NCBI Taxonomy" id="110799"/>
    <lineage>
        <taxon>Eukaryota</taxon>
        <taxon>Metazoa</taxon>
        <taxon>Ecdysozoa</taxon>
        <taxon>Arthropoda</taxon>
        <taxon>Hexapoda</taxon>
        <taxon>Insecta</taxon>
        <taxon>Pterygota</taxon>
        <taxon>Neoptera</taxon>
        <taxon>Endopterygota</taxon>
        <taxon>Lepidoptera</taxon>
        <taxon>Glossata</taxon>
        <taxon>Ditrysia</taxon>
        <taxon>Papilionoidea</taxon>
        <taxon>Papilionidae</taxon>
        <taxon>Parnassiinae</taxon>
        <taxon>Parnassini</taxon>
        <taxon>Parnassius</taxon>
        <taxon>Parnassius</taxon>
    </lineage>
</organism>
<accession>A0A8S3W0P9</accession>
<gene>
    <name evidence="7" type="ORF">PAPOLLO_LOCUS722</name>
</gene>
<evidence type="ECO:0000256" key="5">
    <source>
        <dbReference type="ARBA" id="ARBA00023242"/>
    </source>
</evidence>
<dbReference type="AlphaFoldDB" id="A0A8S3W0P9"/>
<evidence type="ECO:0000256" key="6">
    <source>
        <dbReference type="SAM" id="MobiDB-lite"/>
    </source>
</evidence>
<comment type="caution">
    <text evidence="7">The sequence shown here is derived from an EMBL/GenBank/DDBJ whole genome shotgun (WGS) entry which is preliminary data.</text>
</comment>
<dbReference type="Proteomes" id="UP000691718">
    <property type="component" value="Unassembled WGS sequence"/>
</dbReference>
<dbReference type="PANTHER" id="PTHR46481:SF10">
    <property type="entry name" value="ZINC FINGER BED DOMAIN-CONTAINING PROTEIN 39"/>
    <property type="match status" value="1"/>
</dbReference>
<dbReference type="EMBL" id="CAJQZP010000031">
    <property type="protein sequence ID" value="CAG4933813.1"/>
    <property type="molecule type" value="Genomic_DNA"/>
</dbReference>
<keyword evidence="8" id="KW-1185">Reference proteome</keyword>